<dbReference type="Gene3D" id="3.40.630.30">
    <property type="match status" value="1"/>
</dbReference>
<dbReference type="InterPro" id="IPR016181">
    <property type="entry name" value="Acyl_CoA_acyltransferase"/>
</dbReference>
<dbReference type="InterPro" id="IPR052523">
    <property type="entry name" value="Trichothecene_AcTrans"/>
</dbReference>
<protein>
    <submittedName>
        <fullName evidence="2">GNAT family N-acetyltransferase</fullName>
        <ecNumber evidence="2">2.3.-.-</ecNumber>
    </submittedName>
</protein>
<sequence>MTGISEITVATPADREPIVESLVAAFLGDPVLRFVFPGEDDYRREAPLLFGRLFDKRVNKATIWTIENGASTAIWEPPTGGDTLPGDIGLSTGAAERMAAYDDALHAALPDEPFWYLGVLGTRPSAAGRRLGRAVMATGLRRAAEDGLPAILETSRPSNVDLYRRAGWTVAAEFQAPLQTWVMRR</sequence>
<feature type="domain" description="N-acetyltransferase" evidence="1">
    <location>
        <begin position="5"/>
        <end position="185"/>
    </location>
</feature>
<dbReference type="SUPFAM" id="SSF55729">
    <property type="entry name" value="Acyl-CoA N-acyltransferases (Nat)"/>
    <property type="match status" value="1"/>
</dbReference>
<dbReference type="EC" id="2.3.-.-" evidence="2"/>
<dbReference type="EMBL" id="JBHTMK010000031">
    <property type="protein sequence ID" value="MFD1367954.1"/>
    <property type="molecule type" value="Genomic_DNA"/>
</dbReference>
<evidence type="ECO:0000313" key="3">
    <source>
        <dbReference type="Proteomes" id="UP001597183"/>
    </source>
</evidence>
<gene>
    <name evidence="2" type="ORF">ACFQ5G_21590</name>
</gene>
<dbReference type="InterPro" id="IPR000182">
    <property type="entry name" value="GNAT_dom"/>
</dbReference>
<dbReference type="GO" id="GO:0016746">
    <property type="term" value="F:acyltransferase activity"/>
    <property type="evidence" value="ECO:0007669"/>
    <property type="project" value="UniProtKB-KW"/>
</dbReference>
<keyword evidence="3" id="KW-1185">Reference proteome</keyword>
<name>A0ABW4ABJ2_9ACTN</name>
<proteinExistence type="predicted"/>
<organism evidence="2 3">
    <name type="scientific">Actinoplanes sichuanensis</name>
    <dbReference type="NCBI Taxonomy" id="512349"/>
    <lineage>
        <taxon>Bacteria</taxon>
        <taxon>Bacillati</taxon>
        <taxon>Actinomycetota</taxon>
        <taxon>Actinomycetes</taxon>
        <taxon>Micromonosporales</taxon>
        <taxon>Micromonosporaceae</taxon>
        <taxon>Actinoplanes</taxon>
    </lineage>
</organism>
<dbReference type="PANTHER" id="PTHR42791:SF1">
    <property type="entry name" value="N-ACETYLTRANSFERASE DOMAIN-CONTAINING PROTEIN"/>
    <property type="match status" value="1"/>
</dbReference>
<evidence type="ECO:0000259" key="1">
    <source>
        <dbReference type="PROSITE" id="PS51186"/>
    </source>
</evidence>
<dbReference type="RefSeq" id="WP_378078802.1">
    <property type="nucleotide sequence ID" value="NZ_AP028461.1"/>
</dbReference>
<dbReference type="PROSITE" id="PS51186">
    <property type="entry name" value="GNAT"/>
    <property type="match status" value="1"/>
</dbReference>
<dbReference type="Proteomes" id="UP001597183">
    <property type="component" value="Unassembled WGS sequence"/>
</dbReference>
<keyword evidence="2" id="KW-0012">Acyltransferase</keyword>
<evidence type="ECO:0000313" key="2">
    <source>
        <dbReference type="EMBL" id="MFD1367954.1"/>
    </source>
</evidence>
<accession>A0ABW4ABJ2</accession>
<comment type="caution">
    <text evidence="2">The sequence shown here is derived from an EMBL/GenBank/DDBJ whole genome shotgun (WGS) entry which is preliminary data.</text>
</comment>
<keyword evidence="2" id="KW-0808">Transferase</keyword>
<reference evidence="3" key="1">
    <citation type="journal article" date="2019" name="Int. J. Syst. Evol. Microbiol.">
        <title>The Global Catalogue of Microorganisms (GCM) 10K type strain sequencing project: providing services to taxonomists for standard genome sequencing and annotation.</title>
        <authorList>
            <consortium name="The Broad Institute Genomics Platform"/>
            <consortium name="The Broad Institute Genome Sequencing Center for Infectious Disease"/>
            <person name="Wu L."/>
            <person name="Ma J."/>
        </authorList>
    </citation>
    <scope>NUCLEOTIDE SEQUENCE [LARGE SCALE GENOMIC DNA]</scope>
    <source>
        <strain evidence="3">CCM 7526</strain>
    </source>
</reference>
<dbReference type="CDD" id="cd04301">
    <property type="entry name" value="NAT_SF"/>
    <property type="match status" value="1"/>
</dbReference>
<dbReference type="Pfam" id="PF00583">
    <property type="entry name" value="Acetyltransf_1"/>
    <property type="match status" value="1"/>
</dbReference>
<dbReference type="PANTHER" id="PTHR42791">
    <property type="entry name" value="GNAT FAMILY ACETYLTRANSFERASE"/>
    <property type="match status" value="1"/>
</dbReference>